<keyword evidence="1" id="KW-0732">Signal</keyword>
<name>A0A9X2BKI7_9FLAO</name>
<dbReference type="RefSeq" id="WP_248427988.1">
    <property type="nucleotide sequence ID" value="NZ_JALNUB010000003.1"/>
</dbReference>
<feature type="chain" id="PRO_5040792405" description="DUF4468 domain-containing protein" evidence="1">
    <location>
        <begin position="19"/>
        <end position="249"/>
    </location>
</feature>
<dbReference type="AlphaFoldDB" id="A0A9X2BKI7"/>
<dbReference type="EMBL" id="JALNUB010000003">
    <property type="protein sequence ID" value="MCK8141534.1"/>
    <property type="molecule type" value="Genomic_DNA"/>
</dbReference>
<comment type="caution">
    <text evidence="2">The sequence shown here is derived from an EMBL/GenBank/DDBJ whole genome shotgun (WGS) entry which is preliminary data.</text>
</comment>
<evidence type="ECO:0000256" key="1">
    <source>
        <dbReference type="SAM" id="SignalP"/>
    </source>
</evidence>
<dbReference type="Proteomes" id="UP001139260">
    <property type="component" value="Unassembled WGS sequence"/>
</dbReference>
<protein>
    <recommendedName>
        <fullName evidence="4">DUF4468 domain-containing protein</fullName>
    </recommendedName>
</protein>
<accession>A0A9X2BKI7</accession>
<gene>
    <name evidence="2" type="ORF">MW871_06460</name>
</gene>
<reference evidence="2" key="1">
    <citation type="submission" date="2022-04" db="EMBL/GenBank/DDBJ databases">
        <title>Flavobacterium pygoscelis sp. nov. isolated from Chinstrap chick (Pygoscelis antarcticus).</title>
        <authorList>
            <person name="Irgang R."/>
            <person name="Poblete-Morales M."/>
            <person name="Avendano-Herrera R."/>
        </authorList>
    </citation>
    <scope>NUCLEOTIDE SEQUENCE</scope>
    <source>
        <strain evidence="2">I-SCBP12n</strain>
    </source>
</reference>
<organism evidence="2 3">
    <name type="scientific">Flavobacterium pygoscelis</name>
    <dbReference type="NCBI Taxonomy" id="2893176"/>
    <lineage>
        <taxon>Bacteria</taxon>
        <taxon>Pseudomonadati</taxon>
        <taxon>Bacteroidota</taxon>
        <taxon>Flavobacteriia</taxon>
        <taxon>Flavobacteriales</taxon>
        <taxon>Flavobacteriaceae</taxon>
        <taxon>Flavobacterium</taxon>
    </lineage>
</organism>
<proteinExistence type="predicted"/>
<evidence type="ECO:0008006" key="4">
    <source>
        <dbReference type="Google" id="ProtNLM"/>
    </source>
</evidence>
<sequence>MKKLILLLLMFAFSFSYAQSVNDYSAVIVPLKFNFLRSENQYRLNTITKFYFTKAGFESFYAKESMPAEYNDRCSLLYADVEKESGFLVTKLFITLKDCNDNVIFKSKIGRSKDKDFQTAYTQALNEAFQSVNELNYKFNGTSNKTKTNVSQEIVANNATNQTIVNESNQTAVVLNDKNLLYAQVTPTGYQLIDSTPKVVMKLMKTSQPNSFIAMKDNLQGSLILKDNQWFFEYYQNEKLVSEKLNIKF</sequence>
<feature type="signal peptide" evidence="1">
    <location>
        <begin position="1"/>
        <end position="18"/>
    </location>
</feature>
<evidence type="ECO:0000313" key="3">
    <source>
        <dbReference type="Proteomes" id="UP001139260"/>
    </source>
</evidence>
<keyword evidence="3" id="KW-1185">Reference proteome</keyword>
<evidence type="ECO:0000313" key="2">
    <source>
        <dbReference type="EMBL" id="MCK8141534.1"/>
    </source>
</evidence>